<dbReference type="InterPro" id="IPR036073">
    <property type="entry name" value="Desulfoferrodoxin_Fe-bd_dom_sf"/>
</dbReference>
<gene>
    <name evidence="4" type="ORF">SAMN02910262_01549</name>
</gene>
<feature type="region of interest" description="Disordered" evidence="2">
    <location>
        <begin position="198"/>
        <end position="223"/>
    </location>
</feature>
<evidence type="ECO:0000259" key="3">
    <source>
        <dbReference type="PROSITE" id="PS50943"/>
    </source>
</evidence>
<evidence type="ECO:0000313" key="4">
    <source>
        <dbReference type="EMBL" id="SFR78858.1"/>
    </source>
</evidence>
<dbReference type="Pfam" id="PF01381">
    <property type="entry name" value="HTH_3"/>
    <property type="match status" value="1"/>
</dbReference>
<evidence type="ECO:0000256" key="1">
    <source>
        <dbReference type="ARBA" id="ARBA00023125"/>
    </source>
</evidence>
<dbReference type="InterPro" id="IPR010982">
    <property type="entry name" value="Lambda_DNA-bd_dom_sf"/>
</dbReference>
<dbReference type="Proteomes" id="UP000214760">
    <property type="component" value="Unassembled WGS sequence"/>
</dbReference>
<proteinExistence type="predicted"/>
<dbReference type="PROSITE" id="PS50943">
    <property type="entry name" value="HTH_CROC1"/>
    <property type="match status" value="1"/>
</dbReference>
<dbReference type="CDD" id="cd00093">
    <property type="entry name" value="HTH_XRE"/>
    <property type="match status" value="1"/>
</dbReference>
<dbReference type="InterPro" id="IPR001387">
    <property type="entry name" value="Cro/C1-type_HTH"/>
</dbReference>
<dbReference type="SUPFAM" id="SSF47413">
    <property type="entry name" value="lambda repressor-like DNA-binding domains"/>
    <property type="match status" value="1"/>
</dbReference>
<accession>A0A1I6JIJ4</accession>
<dbReference type="AlphaFoldDB" id="A0A1I6JIJ4"/>
<dbReference type="Gene3D" id="2.60.40.730">
    <property type="entry name" value="SOR catalytic domain"/>
    <property type="match status" value="1"/>
</dbReference>
<name>A0A1I6JIJ4_9FIRM</name>
<protein>
    <submittedName>
        <fullName evidence="4">Helix-turn-helix domain-containing protein</fullName>
    </submittedName>
</protein>
<feature type="domain" description="HTH cro/C1-type" evidence="3">
    <location>
        <begin position="10"/>
        <end position="64"/>
    </location>
</feature>
<evidence type="ECO:0000256" key="2">
    <source>
        <dbReference type="SAM" id="MobiDB-lite"/>
    </source>
</evidence>
<dbReference type="SUPFAM" id="SSF49367">
    <property type="entry name" value="Superoxide reductase-like"/>
    <property type="match status" value="1"/>
</dbReference>
<dbReference type="GO" id="GO:0003677">
    <property type="term" value="F:DNA binding"/>
    <property type="evidence" value="ECO:0007669"/>
    <property type="project" value="UniProtKB-KW"/>
</dbReference>
<dbReference type="PANTHER" id="PTHR46558">
    <property type="entry name" value="TRACRIPTIONAL REGULATORY PROTEIN-RELATED-RELATED"/>
    <property type="match status" value="1"/>
</dbReference>
<keyword evidence="1" id="KW-0238">DNA-binding</keyword>
<dbReference type="GO" id="GO:0005506">
    <property type="term" value="F:iron ion binding"/>
    <property type="evidence" value="ECO:0007669"/>
    <property type="project" value="InterPro"/>
</dbReference>
<dbReference type="GO" id="GO:0016491">
    <property type="term" value="F:oxidoreductase activity"/>
    <property type="evidence" value="ECO:0007669"/>
    <property type="project" value="InterPro"/>
</dbReference>
<evidence type="ECO:0000313" key="5">
    <source>
        <dbReference type="Proteomes" id="UP000214760"/>
    </source>
</evidence>
<dbReference type="SMART" id="SM00530">
    <property type="entry name" value="HTH_XRE"/>
    <property type="match status" value="1"/>
</dbReference>
<dbReference type="EMBL" id="FOZC01000008">
    <property type="protein sequence ID" value="SFR78858.1"/>
    <property type="molecule type" value="Genomic_DNA"/>
</dbReference>
<organism evidence="4 5">
    <name type="scientific">[Clostridium] aminophilum</name>
    <dbReference type="NCBI Taxonomy" id="1526"/>
    <lineage>
        <taxon>Bacteria</taxon>
        <taxon>Bacillati</taxon>
        <taxon>Bacillota</taxon>
        <taxon>Clostridia</taxon>
        <taxon>Lachnospirales</taxon>
        <taxon>Lachnospiraceae</taxon>
    </lineage>
</organism>
<dbReference type="Gene3D" id="1.10.260.40">
    <property type="entry name" value="lambda repressor-like DNA-binding domains"/>
    <property type="match status" value="1"/>
</dbReference>
<sequence length="223" mass="25502">MNQYVTGTVIKELREKNNMTQLQLAEKLGVSDKCISKWERFRGMPDITLLEPIAKAFKISVTELISGNTIQNANVSANMLRSKFYVCPICGNAIHSMGEAEIHCHGIQLVPLEAEPTDESHRIFIKRVEDEYYVRIDHSMTKEHYISFMAATSSNDMQMAKLYPEGRAEARFKIRGVRRIFLYCNRDGLFSIDPVKGIDGKESEHDDSQEHRELEKVADKLFG</sequence>
<dbReference type="PANTHER" id="PTHR46558:SF11">
    <property type="entry name" value="HTH-TYPE TRANSCRIPTIONAL REGULATOR XRE"/>
    <property type="match status" value="1"/>
</dbReference>
<dbReference type="RefSeq" id="WP_075034455.1">
    <property type="nucleotide sequence ID" value="NZ_FOZC01000008.1"/>
</dbReference>
<reference evidence="4 5" key="1">
    <citation type="submission" date="2016-10" db="EMBL/GenBank/DDBJ databases">
        <authorList>
            <person name="de Groot N.N."/>
        </authorList>
    </citation>
    <scope>NUCLEOTIDE SEQUENCE [LARGE SCALE GENOMIC DNA]</scope>
    <source>
        <strain evidence="4 5">F</strain>
    </source>
</reference>